<dbReference type="GO" id="GO:0010134">
    <property type="term" value="P:sulfate assimilation via adenylyl sulfate reduction"/>
    <property type="evidence" value="ECO:0007669"/>
    <property type="project" value="TreeGrafter"/>
</dbReference>
<keyword evidence="2 5" id="KW-0808">Transferase</keyword>
<dbReference type="GO" id="GO:0004781">
    <property type="term" value="F:sulfate adenylyltransferase (ATP) activity"/>
    <property type="evidence" value="ECO:0007669"/>
    <property type="project" value="TreeGrafter"/>
</dbReference>
<dbReference type="SUPFAM" id="SSF52540">
    <property type="entry name" value="P-loop containing nucleoside triphosphate hydrolases"/>
    <property type="match status" value="1"/>
</dbReference>
<comment type="caution">
    <text evidence="7">The sequence shown here is derived from an EMBL/GenBank/DDBJ whole genome shotgun (WGS) entry which is preliminary data.</text>
</comment>
<dbReference type="PANTHER" id="PTHR42700">
    <property type="entry name" value="SULFATE ADENYLYLTRANSFERASE"/>
    <property type="match status" value="1"/>
</dbReference>
<comment type="similarity">
    <text evidence="5">Belongs to the APS kinase family.</text>
</comment>
<dbReference type="GO" id="GO:0005524">
    <property type="term" value="F:ATP binding"/>
    <property type="evidence" value="ECO:0007669"/>
    <property type="project" value="UniProtKB-KW"/>
</dbReference>
<dbReference type="NCBIfam" id="TIGR00455">
    <property type="entry name" value="apsK"/>
    <property type="match status" value="1"/>
</dbReference>
<evidence type="ECO:0000259" key="6">
    <source>
        <dbReference type="Pfam" id="PF01583"/>
    </source>
</evidence>
<protein>
    <recommendedName>
        <fullName evidence="1 5">Adenylyl-sulfate kinase</fullName>
        <ecNumber evidence="1 5">2.7.1.25</ecNumber>
    </recommendedName>
</protein>
<accession>A0A0M0BTL3</accession>
<dbReference type="Proteomes" id="UP000037210">
    <property type="component" value="Unassembled WGS sequence"/>
</dbReference>
<dbReference type="GO" id="GO:0005737">
    <property type="term" value="C:cytoplasm"/>
    <property type="evidence" value="ECO:0007669"/>
    <property type="project" value="TreeGrafter"/>
</dbReference>
<evidence type="ECO:0000256" key="5">
    <source>
        <dbReference type="RuleBase" id="RU004347"/>
    </source>
</evidence>
<evidence type="ECO:0000256" key="4">
    <source>
        <dbReference type="ARBA" id="ARBA00022840"/>
    </source>
</evidence>
<dbReference type="Pfam" id="PF01583">
    <property type="entry name" value="APS_kinase"/>
    <property type="match status" value="1"/>
</dbReference>
<feature type="domain" description="APS kinase" evidence="6">
    <location>
        <begin position="5"/>
        <end position="152"/>
    </location>
</feature>
<sequence length="175" mass="19542">MKEPGWAVWITGLPASGKSTVAEALKERLRGLGVEAQILESDAVRRVLTPNPTYSPEERETFYSALAYIGGLLVRNGVNVIFDATASRRRWRGAARGLIGKFMQVYIRCPLEVCMERDPKGIYRKAAEGETSHVPGVQEEYEEPLDAEVELDCLRDSPEASAEKIIEVMRRDGFI</sequence>
<dbReference type="PANTHER" id="PTHR42700:SF1">
    <property type="entry name" value="SULFATE ADENYLYLTRANSFERASE"/>
    <property type="match status" value="1"/>
</dbReference>
<comment type="function">
    <text evidence="5">Catalyzes the synthesis of activated sulfate.</text>
</comment>
<comment type="pathway">
    <text evidence="5">Sulfur metabolism; hydrogen sulfide biosynthesis; sulfite from sulfate: step 2/3.</text>
</comment>
<dbReference type="InterPro" id="IPR002891">
    <property type="entry name" value="APS"/>
</dbReference>
<dbReference type="GO" id="GO:0004020">
    <property type="term" value="F:adenylylsulfate kinase activity"/>
    <property type="evidence" value="ECO:0007669"/>
    <property type="project" value="UniProtKB-EC"/>
</dbReference>
<dbReference type="GO" id="GO:0070814">
    <property type="term" value="P:hydrogen sulfide biosynthetic process"/>
    <property type="evidence" value="ECO:0007669"/>
    <property type="project" value="UniProtKB-UniPathway"/>
</dbReference>
<evidence type="ECO:0000256" key="3">
    <source>
        <dbReference type="ARBA" id="ARBA00022741"/>
    </source>
</evidence>
<dbReference type="InterPro" id="IPR027417">
    <property type="entry name" value="P-loop_NTPase"/>
</dbReference>
<organism evidence="7 8">
    <name type="scientific">miscellaneous Crenarchaeota group-15 archaeon DG-45</name>
    <dbReference type="NCBI Taxonomy" id="1685127"/>
    <lineage>
        <taxon>Archaea</taxon>
        <taxon>Candidatus Bathyarchaeota</taxon>
        <taxon>MCG-15</taxon>
    </lineage>
</organism>
<name>A0A0M0BTL3_9ARCH</name>
<evidence type="ECO:0000313" key="7">
    <source>
        <dbReference type="EMBL" id="KON31516.1"/>
    </source>
</evidence>
<comment type="catalytic activity">
    <reaction evidence="5">
        <text>adenosine 5'-phosphosulfate + ATP = 3'-phosphoadenylyl sulfate + ADP + H(+)</text>
        <dbReference type="Rhea" id="RHEA:24152"/>
        <dbReference type="ChEBI" id="CHEBI:15378"/>
        <dbReference type="ChEBI" id="CHEBI:30616"/>
        <dbReference type="ChEBI" id="CHEBI:58243"/>
        <dbReference type="ChEBI" id="CHEBI:58339"/>
        <dbReference type="ChEBI" id="CHEBI:456216"/>
        <dbReference type="EC" id="2.7.1.25"/>
    </reaction>
</comment>
<dbReference type="GO" id="GO:0019379">
    <property type="term" value="P:sulfate assimilation, phosphoadenylyl sulfate reduction by phosphoadenylyl-sulfate reductase (thioredoxin)"/>
    <property type="evidence" value="ECO:0007669"/>
    <property type="project" value="TreeGrafter"/>
</dbReference>
<evidence type="ECO:0000256" key="1">
    <source>
        <dbReference type="ARBA" id="ARBA00012121"/>
    </source>
</evidence>
<gene>
    <name evidence="7" type="ORF">AC482_00570</name>
</gene>
<dbReference type="EMBL" id="LFWZ01000003">
    <property type="protein sequence ID" value="KON31516.1"/>
    <property type="molecule type" value="Genomic_DNA"/>
</dbReference>
<dbReference type="InterPro" id="IPR059117">
    <property type="entry name" value="APS_kinase_dom"/>
</dbReference>
<dbReference type="EC" id="2.7.1.25" evidence="1 5"/>
<keyword evidence="5" id="KW-0418">Kinase</keyword>
<dbReference type="UniPathway" id="UPA00140">
    <property type="reaction ID" value="UER00205"/>
</dbReference>
<keyword evidence="4 5" id="KW-0067">ATP-binding</keyword>
<reference evidence="7 8" key="1">
    <citation type="submission" date="2015-06" db="EMBL/GenBank/DDBJ databases">
        <title>New insights into the roles of widespread benthic archaea in carbon and nitrogen cycling.</title>
        <authorList>
            <person name="Lazar C.S."/>
            <person name="Baker B.J."/>
            <person name="Seitz K.W."/>
            <person name="Hyde A.S."/>
            <person name="Dick G.J."/>
            <person name="Hinrichs K.-U."/>
            <person name="Teske A.P."/>
        </authorList>
    </citation>
    <scope>NUCLEOTIDE SEQUENCE [LARGE SCALE GENOMIC DNA]</scope>
    <source>
        <strain evidence="7">DG-45</strain>
    </source>
</reference>
<evidence type="ECO:0000313" key="8">
    <source>
        <dbReference type="Proteomes" id="UP000037210"/>
    </source>
</evidence>
<dbReference type="InterPro" id="IPR050512">
    <property type="entry name" value="Sulf_AdTrans/APS_kinase"/>
</dbReference>
<dbReference type="CDD" id="cd02027">
    <property type="entry name" value="APSK"/>
    <property type="match status" value="1"/>
</dbReference>
<dbReference type="Gene3D" id="3.40.50.300">
    <property type="entry name" value="P-loop containing nucleotide triphosphate hydrolases"/>
    <property type="match status" value="1"/>
</dbReference>
<evidence type="ECO:0000256" key="2">
    <source>
        <dbReference type="ARBA" id="ARBA00022679"/>
    </source>
</evidence>
<proteinExistence type="inferred from homology"/>
<keyword evidence="3 5" id="KW-0547">Nucleotide-binding</keyword>
<dbReference type="AlphaFoldDB" id="A0A0M0BTL3"/>